<protein>
    <recommendedName>
        <fullName evidence="12">DUF421 domain-containing protein</fullName>
    </recommendedName>
</protein>
<evidence type="ECO:0008006" key="12">
    <source>
        <dbReference type="Google" id="ProtNLM"/>
    </source>
</evidence>
<dbReference type="Pfam" id="PF04239">
    <property type="entry name" value="DUF421"/>
    <property type="match status" value="1"/>
</dbReference>
<gene>
    <name evidence="10" type="ORF">NTH_00515</name>
</gene>
<dbReference type="PANTHER" id="PTHR34582:SF6">
    <property type="entry name" value="UPF0702 TRANSMEMBRANE PROTEIN YCAP"/>
    <property type="match status" value="1"/>
</dbReference>
<dbReference type="RefSeq" id="WP_338528527.1">
    <property type="nucleotide sequence ID" value="NZ_CP030941.1"/>
</dbReference>
<sequence>MSEPLFYESWTGIARTLVVGSAAYVLLILLLRASGKRTLSKMNAFDLVVTVALGSTLATVLLDKNVPLADGVTALALLIYLQWAITWSSVRFGKVQAVVKAEPTLLVKDGQYLPQAMQRQRVTEEEIVAAIRQSGKSDISAVDMVVLETDGSLSVVPR</sequence>
<evidence type="ECO:0000256" key="4">
    <source>
        <dbReference type="ARBA" id="ARBA00022692"/>
    </source>
</evidence>
<evidence type="ECO:0000256" key="1">
    <source>
        <dbReference type="ARBA" id="ARBA00004651"/>
    </source>
</evidence>
<evidence type="ECO:0000256" key="6">
    <source>
        <dbReference type="ARBA" id="ARBA00023136"/>
    </source>
</evidence>
<comment type="subcellular location">
    <subcellularLocation>
        <location evidence="1">Cell membrane</location>
        <topology evidence="1">Multi-pass membrane protein</topology>
    </subcellularLocation>
</comment>
<keyword evidence="6 7" id="KW-0472">Membrane</keyword>
<evidence type="ECO:0000259" key="9">
    <source>
        <dbReference type="Pfam" id="PF20730"/>
    </source>
</evidence>
<comment type="similarity">
    <text evidence="2">Belongs to the UPF0702 family.</text>
</comment>
<accession>A0ABY5MGC1</accession>
<dbReference type="EMBL" id="CP030941">
    <property type="protein sequence ID" value="UUP16075.1"/>
    <property type="molecule type" value="Genomic_DNA"/>
</dbReference>
<dbReference type="Pfam" id="PF20730">
    <property type="entry name" value="YetF_N"/>
    <property type="match status" value="1"/>
</dbReference>
<feature type="transmembrane region" description="Helical" evidence="7">
    <location>
        <begin position="68"/>
        <end position="90"/>
    </location>
</feature>
<dbReference type="Proteomes" id="UP001342418">
    <property type="component" value="Chromosome"/>
</dbReference>
<keyword evidence="3" id="KW-1003">Cell membrane</keyword>
<evidence type="ECO:0000313" key="10">
    <source>
        <dbReference type="EMBL" id="UUP16075.1"/>
    </source>
</evidence>
<dbReference type="InterPro" id="IPR007353">
    <property type="entry name" value="DUF421"/>
</dbReference>
<dbReference type="InterPro" id="IPR023090">
    <property type="entry name" value="UPF0702_alpha/beta_dom_sf"/>
</dbReference>
<name>A0ABY5MGC1_9HYPH</name>
<keyword evidence="4 7" id="KW-0812">Transmembrane</keyword>
<reference evidence="10 11" key="1">
    <citation type="submission" date="2018-07" db="EMBL/GenBank/DDBJ databases">
        <title>Genome sequence of Nitratireductor thuwali#1536.</title>
        <authorList>
            <person name="Michoud G."/>
            <person name="Merlino G."/>
            <person name="Sefrji F.O."/>
            <person name="Daffonchio D."/>
        </authorList>
    </citation>
    <scope>NUCLEOTIDE SEQUENCE [LARGE SCALE GENOMIC DNA]</scope>
    <source>
        <strain evidence="11">Nit1536</strain>
    </source>
</reference>
<keyword evidence="11" id="KW-1185">Reference proteome</keyword>
<feature type="domain" description="YetF-like N-terminal transmembrane" evidence="9">
    <location>
        <begin position="24"/>
        <end position="86"/>
    </location>
</feature>
<evidence type="ECO:0000256" key="7">
    <source>
        <dbReference type="SAM" id="Phobius"/>
    </source>
</evidence>
<evidence type="ECO:0000256" key="2">
    <source>
        <dbReference type="ARBA" id="ARBA00006448"/>
    </source>
</evidence>
<dbReference type="PANTHER" id="PTHR34582">
    <property type="entry name" value="UPF0702 TRANSMEMBRANE PROTEIN YCAP"/>
    <property type="match status" value="1"/>
</dbReference>
<evidence type="ECO:0000256" key="5">
    <source>
        <dbReference type="ARBA" id="ARBA00022989"/>
    </source>
</evidence>
<feature type="transmembrane region" description="Helical" evidence="7">
    <location>
        <begin position="43"/>
        <end position="62"/>
    </location>
</feature>
<evidence type="ECO:0000256" key="3">
    <source>
        <dbReference type="ARBA" id="ARBA00022475"/>
    </source>
</evidence>
<feature type="domain" description="YetF C-terminal" evidence="8">
    <location>
        <begin position="92"/>
        <end position="157"/>
    </location>
</feature>
<dbReference type="Gene3D" id="3.30.240.20">
    <property type="entry name" value="bsu07140 like domains"/>
    <property type="match status" value="1"/>
</dbReference>
<evidence type="ECO:0000313" key="11">
    <source>
        <dbReference type="Proteomes" id="UP001342418"/>
    </source>
</evidence>
<evidence type="ECO:0000259" key="8">
    <source>
        <dbReference type="Pfam" id="PF04239"/>
    </source>
</evidence>
<organism evidence="10 11">
    <name type="scientific">Nitratireductor thuwali</name>
    <dbReference type="NCBI Taxonomy" id="2267699"/>
    <lineage>
        <taxon>Bacteria</taxon>
        <taxon>Pseudomonadati</taxon>
        <taxon>Pseudomonadota</taxon>
        <taxon>Alphaproteobacteria</taxon>
        <taxon>Hyphomicrobiales</taxon>
        <taxon>Phyllobacteriaceae</taxon>
        <taxon>Nitratireductor</taxon>
    </lineage>
</organism>
<feature type="transmembrane region" description="Helical" evidence="7">
    <location>
        <begin position="12"/>
        <end position="31"/>
    </location>
</feature>
<keyword evidence="5 7" id="KW-1133">Transmembrane helix</keyword>
<dbReference type="InterPro" id="IPR048454">
    <property type="entry name" value="YetF_N"/>
</dbReference>
<proteinExistence type="inferred from homology"/>